<dbReference type="EMBL" id="GEDC01013785">
    <property type="protein sequence ID" value="JAS23513.1"/>
    <property type="molecule type" value="Transcribed_RNA"/>
</dbReference>
<proteinExistence type="predicted"/>
<dbReference type="AlphaFoldDB" id="A0A1B6DCU2"/>
<name>A0A1B6DCU2_9HEMI</name>
<sequence length="224" mass="26489">KFNLNPSGSQPNLENVYNYGSFLDVNKSNKHIDVQYSDHHEKNLEKQKYLVSIENQYFTTERAKQNLQQSKNIYLPESNSKKDTDLKDFSDTTEYIKENTNINENIYLPLNHNKDSFERDRQTKFPTYNIKETINYLPFVGHMQENSESRDNIHFHPVEHNDTINTFPKNNPEDSLKLLKQFSSRYRSKTRNDLTKEVQTLSPTSSVFRKFQPPLRNINILKPP</sequence>
<gene>
    <name evidence="1" type="ORF">g.2386</name>
</gene>
<reference evidence="1" key="1">
    <citation type="submission" date="2015-12" db="EMBL/GenBank/DDBJ databases">
        <title>De novo transcriptome assembly of four potential Pierce s Disease insect vectors from Arizona vineyards.</title>
        <authorList>
            <person name="Tassone E.E."/>
        </authorList>
    </citation>
    <scope>NUCLEOTIDE SEQUENCE</scope>
</reference>
<feature type="non-terminal residue" evidence="1">
    <location>
        <position position="224"/>
    </location>
</feature>
<evidence type="ECO:0000313" key="1">
    <source>
        <dbReference type="EMBL" id="JAS23513.1"/>
    </source>
</evidence>
<feature type="non-terminal residue" evidence="1">
    <location>
        <position position="1"/>
    </location>
</feature>
<organism evidence="1">
    <name type="scientific">Clastoptera arizonana</name>
    <name type="common">Arizona spittle bug</name>
    <dbReference type="NCBI Taxonomy" id="38151"/>
    <lineage>
        <taxon>Eukaryota</taxon>
        <taxon>Metazoa</taxon>
        <taxon>Ecdysozoa</taxon>
        <taxon>Arthropoda</taxon>
        <taxon>Hexapoda</taxon>
        <taxon>Insecta</taxon>
        <taxon>Pterygota</taxon>
        <taxon>Neoptera</taxon>
        <taxon>Paraneoptera</taxon>
        <taxon>Hemiptera</taxon>
        <taxon>Auchenorrhyncha</taxon>
        <taxon>Cercopoidea</taxon>
        <taxon>Clastopteridae</taxon>
        <taxon>Clastoptera</taxon>
    </lineage>
</organism>
<protein>
    <submittedName>
        <fullName evidence="1">Uncharacterized protein</fullName>
    </submittedName>
</protein>
<accession>A0A1B6DCU2</accession>